<accession>A0AAD5Y5A1</accession>
<protein>
    <recommendedName>
        <fullName evidence="1">F-box domain-containing protein</fullName>
    </recommendedName>
</protein>
<dbReference type="InterPro" id="IPR036047">
    <property type="entry name" value="F-box-like_dom_sf"/>
</dbReference>
<dbReference type="SUPFAM" id="SSF81383">
    <property type="entry name" value="F-box domain"/>
    <property type="match status" value="1"/>
</dbReference>
<evidence type="ECO:0000313" key="2">
    <source>
        <dbReference type="EMBL" id="KAJ3253009.1"/>
    </source>
</evidence>
<name>A0AAD5Y5A1_9FUNG</name>
<organism evidence="2 3">
    <name type="scientific">Boothiomyces macroporosus</name>
    <dbReference type="NCBI Taxonomy" id="261099"/>
    <lineage>
        <taxon>Eukaryota</taxon>
        <taxon>Fungi</taxon>
        <taxon>Fungi incertae sedis</taxon>
        <taxon>Chytridiomycota</taxon>
        <taxon>Chytridiomycota incertae sedis</taxon>
        <taxon>Chytridiomycetes</taxon>
        <taxon>Rhizophydiales</taxon>
        <taxon>Terramycetaceae</taxon>
        <taxon>Boothiomyces</taxon>
    </lineage>
</organism>
<proteinExistence type="predicted"/>
<evidence type="ECO:0000259" key="1">
    <source>
        <dbReference type="PROSITE" id="PS50181"/>
    </source>
</evidence>
<reference evidence="2" key="1">
    <citation type="submission" date="2020-05" db="EMBL/GenBank/DDBJ databases">
        <title>Phylogenomic resolution of chytrid fungi.</title>
        <authorList>
            <person name="Stajich J.E."/>
            <person name="Amses K."/>
            <person name="Simmons R."/>
            <person name="Seto K."/>
            <person name="Myers J."/>
            <person name="Bonds A."/>
            <person name="Quandt C.A."/>
            <person name="Barry K."/>
            <person name="Liu P."/>
            <person name="Grigoriev I."/>
            <person name="Longcore J.E."/>
            <person name="James T.Y."/>
        </authorList>
    </citation>
    <scope>NUCLEOTIDE SEQUENCE</scope>
    <source>
        <strain evidence="2">PLAUS21</strain>
    </source>
</reference>
<dbReference type="Proteomes" id="UP001210925">
    <property type="component" value="Unassembled WGS sequence"/>
</dbReference>
<dbReference type="InterPro" id="IPR001810">
    <property type="entry name" value="F-box_dom"/>
</dbReference>
<evidence type="ECO:0000313" key="3">
    <source>
        <dbReference type="Proteomes" id="UP001210925"/>
    </source>
</evidence>
<comment type="caution">
    <text evidence="2">The sequence shown here is derived from an EMBL/GenBank/DDBJ whole genome shotgun (WGS) entry which is preliminary data.</text>
</comment>
<keyword evidence="3" id="KW-1185">Reference proteome</keyword>
<dbReference type="AlphaFoldDB" id="A0AAD5Y5A1"/>
<dbReference type="EMBL" id="JADGKB010000122">
    <property type="protein sequence ID" value="KAJ3253009.1"/>
    <property type="molecule type" value="Genomic_DNA"/>
</dbReference>
<gene>
    <name evidence="2" type="ORF">HK103_001019</name>
</gene>
<sequence>MLALLPIELLYNIISYLPDIQSLRNTTGTSKRLRSLYDEYAIKKYVNGKYGVPLSLYYAYEKERYILNEKLILLLVEGGSLVPRFLAQHCQKSNTKIDNIIVEYAKRIYNQQEFNGDDVASFEYLSNDFDLNFNDILGLMQEYSFIPLPELTPTAVIRLLKIIQKDIKVFDWLLNVQGLYIPSVNDGLIRMMVTNPPNKEAAQQQFELLKHLLSLGFRISDDVILCQLRNYTSPELFEMLDALVPYSKLKDCAMQVLNRMFGPTGSFIPDIASSLISHFEISLDEIRPIILYTKSSRQSGQHLPYQTRSFEQERVVEIWYWVVTHYSNGALLIDVILDDFMMWLSQSQALLKFRTFKIEIGESLMKSILEYRFDSFKPRHLEQLSKIANIAEWSRLCLNTLSQLQEAFSSGYYKNDLDLLWLWSLNLRYSLNNWVNSPNSQNIAFLNKTKQTLTICNKQISEFSIERLDIPKLDLVRYRTNEGTVRYAEHHTHLELKKTLTDESIYKKNKFNWFKKSFVVQDNKIQSFFKSVSIRLFRKT</sequence>
<dbReference type="PROSITE" id="PS50181">
    <property type="entry name" value="FBOX"/>
    <property type="match status" value="1"/>
</dbReference>
<feature type="domain" description="F-box" evidence="1">
    <location>
        <begin position="1"/>
        <end position="46"/>
    </location>
</feature>